<dbReference type="PROSITE" id="PS50294">
    <property type="entry name" value="WD_REPEATS_REGION"/>
    <property type="match status" value="2"/>
</dbReference>
<dbReference type="SUPFAM" id="SSF82171">
    <property type="entry name" value="DPP6 N-terminal domain-like"/>
    <property type="match status" value="1"/>
</dbReference>
<dbReference type="SUPFAM" id="SSF52200">
    <property type="entry name" value="Toll/Interleukin receptor TIR domain"/>
    <property type="match status" value="1"/>
</dbReference>
<dbReference type="Pfam" id="PF13676">
    <property type="entry name" value="TIR_2"/>
    <property type="match status" value="1"/>
</dbReference>
<feature type="repeat" description="WD" evidence="3">
    <location>
        <begin position="840"/>
        <end position="881"/>
    </location>
</feature>
<evidence type="ECO:0000313" key="6">
    <source>
        <dbReference type="EMBL" id="EFE78290.2"/>
    </source>
</evidence>
<dbReference type="InterPro" id="IPR001680">
    <property type="entry name" value="WD40_rpt"/>
</dbReference>
<dbReference type="AlphaFoldDB" id="D6AUD0"/>
<dbReference type="PANTHER" id="PTHR19879">
    <property type="entry name" value="TRANSCRIPTION INITIATION FACTOR TFIID"/>
    <property type="match status" value="1"/>
</dbReference>
<dbReference type="PROSITE" id="PS50082">
    <property type="entry name" value="WD_REPEATS_2"/>
    <property type="match status" value="4"/>
</dbReference>
<evidence type="ECO:0000256" key="3">
    <source>
        <dbReference type="PROSITE-ProRule" id="PRU00221"/>
    </source>
</evidence>
<dbReference type="Gene3D" id="2.130.10.10">
    <property type="entry name" value="YVTN repeat-like/Quinoprotein amine dehydrogenase"/>
    <property type="match status" value="4"/>
</dbReference>
<feature type="repeat" description="WD" evidence="3">
    <location>
        <begin position="336"/>
        <end position="377"/>
    </location>
</feature>
<organism evidence="6 7">
    <name type="scientific">Streptomyces filamentosus NRRL 15998</name>
    <dbReference type="NCBI Taxonomy" id="457431"/>
    <lineage>
        <taxon>Bacteria</taxon>
        <taxon>Bacillati</taxon>
        <taxon>Actinomycetota</taxon>
        <taxon>Actinomycetes</taxon>
        <taxon>Kitasatosporales</taxon>
        <taxon>Streptomycetaceae</taxon>
        <taxon>Streptomyces</taxon>
    </lineage>
</organism>
<dbReference type="SMART" id="SM00255">
    <property type="entry name" value="TIR"/>
    <property type="match status" value="1"/>
</dbReference>
<dbReference type="PANTHER" id="PTHR19879:SF9">
    <property type="entry name" value="TRANSCRIPTION INITIATION FACTOR TFIID SUBUNIT 5"/>
    <property type="match status" value="1"/>
</dbReference>
<dbReference type="SUPFAM" id="SSF50978">
    <property type="entry name" value="WD40 repeat-like"/>
    <property type="match status" value="1"/>
</dbReference>
<feature type="repeat" description="WD" evidence="3">
    <location>
        <begin position="529"/>
        <end position="563"/>
    </location>
</feature>
<dbReference type="EMBL" id="DS999644">
    <property type="protein sequence ID" value="EFE78290.2"/>
    <property type="molecule type" value="Genomic_DNA"/>
</dbReference>
<evidence type="ECO:0000256" key="2">
    <source>
        <dbReference type="ARBA" id="ARBA00022737"/>
    </source>
</evidence>
<evidence type="ECO:0000259" key="5">
    <source>
        <dbReference type="SMART" id="SM00255"/>
    </source>
</evidence>
<dbReference type="GO" id="GO:0007165">
    <property type="term" value="P:signal transduction"/>
    <property type="evidence" value="ECO:0007669"/>
    <property type="project" value="InterPro"/>
</dbReference>
<reference evidence="7" key="2">
    <citation type="submission" date="2008-12" db="EMBL/GenBank/DDBJ databases">
        <title>Annotation of Streptomyces roseosporus strain NRRL 15998.</title>
        <authorList>
            <consortium name="The Broad Institute Genome Sequencing Platform"/>
            <consortium name="Broad Institute Microbial Sequencing Center"/>
            <person name="Fischbach M."/>
            <person name="Ward D."/>
            <person name="Young S."/>
            <person name="Kodira C.D."/>
            <person name="Zeng Q."/>
            <person name="Koehrsen M."/>
            <person name="Godfrey P."/>
            <person name="Alvarado L."/>
            <person name="Berlin A.M."/>
            <person name="Borenstein D."/>
            <person name="Chen Z."/>
            <person name="Engels R."/>
            <person name="Freedman E."/>
            <person name="Gellesch M."/>
            <person name="Goldberg J."/>
            <person name="Griggs A."/>
            <person name="Gujja S."/>
            <person name="Heiman D.I."/>
            <person name="Hepburn T.A."/>
            <person name="Howarth C."/>
            <person name="Jen D."/>
            <person name="Larson L."/>
            <person name="Lewis B."/>
            <person name="Mehta T."/>
            <person name="Park D."/>
            <person name="Pearson M."/>
            <person name="Roberts A."/>
            <person name="Saif S."/>
            <person name="Shea T.D."/>
            <person name="Shenoy N."/>
            <person name="Sisk P."/>
            <person name="Stolte C."/>
            <person name="Sykes S.N."/>
            <person name="Walk T."/>
            <person name="White J."/>
            <person name="Yandava C."/>
            <person name="Straight P."/>
            <person name="Clardy J."/>
            <person name="Hung D."/>
            <person name="Kolter R."/>
            <person name="Mekalanos J."/>
            <person name="Walker S."/>
            <person name="Walsh C.T."/>
            <person name="Wieland B.L.C."/>
            <person name="Ilzarbe M."/>
            <person name="Galagan J."/>
            <person name="Nusbaum C."/>
            <person name="Birren B."/>
        </authorList>
    </citation>
    <scope>NUCLEOTIDE SEQUENCE [LARGE SCALE GENOMIC DNA]</scope>
    <source>
        <strain evidence="7">NRRL 15998</strain>
    </source>
</reference>
<evidence type="ECO:0000256" key="4">
    <source>
        <dbReference type="SAM" id="Phobius"/>
    </source>
</evidence>
<feature type="domain" description="TIR" evidence="5">
    <location>
        <begin position="23"/>
        <end position="169"/>
    </location>
</feature>
<dbReference type="Pfam" id="PF00400">
    <property type="entry name" value="WD40"/>
    <property type="match status" value="5"/>
</dbReference>
<dbReference type="PRINTS" id="PR00320">
    <property type="entry name" value="GPROTEINBRPT"/>
</dbReference>
<dbReference type="InterPro" id="IPR036322">
    <property type="entry name" value="WD40_repeat_dom_sf"/>
</dbReference>
<name>D6AUD0_STRFL</name>
<reference evidence="7" key="1">
    <citation type="submission" date="2008-10" db="EMBL/GenBank/DDBJ databases">
        <authorList>
            <person name="Molnar K."/>
        </authorList>
    </citation>
    <scope>NUCLEOTIDE SEQUENCE [LARGE SCALE GENOMIC DNA]</scope>
    <source>
        <strain evidence="7">NRRL 15998</strain>
    </source>
</reference>
<dbReference type="SMART" id="SM00320">
    <property type="entry name" value="WD40"/>
    <property type="match status" value="9"/>
</dbReference>
<feature type="transmembrane region" description="Helical" evidence="4">
    <location>
        <begin position="211"/>
        <end position="234"/>
    </location>
</feature>
<dbReference type="Proteomes" id="UP000003986">
    <property type="component" value="Unassembled WGS sequence"/>
</dbReference>
<dbReference type="InterPro" id="IPR020472">
    <property type="entry name" value="WD40_PAC1"/>
</dbReference>
<keyword evidence="2" id="KW-0677">Repeat</keyword>
<accession>D6AUD0</accession>
<proteinExistence type="predicted"/>
<dbReference type="PROSITE" id="PS00678">
    <property type="entry name" value="WD_REPEATS_1"/>
    <property type="match status" value="2"/>
</dbReference>
<dbReference type="RefSeq" id="WP_006128264.1">
    <property type="nucleotide sequence ID" value="NZ_DS999644.1"/>
</dbReference>
<keyword evidence="1 3" id="KW-0853">WD repeat</keyword>
<evidence type="ECO:0000256" key="1">
    <source>
        <dbReference type="ARBA" id="ARBA00022574"/>
    </source>
</evidence>
<feature type="repeat" description="WD" evidence="3">
    <location>
        <begin position="486"/>
        <end position="509"/>
    </location>
</feature>
<gene>
    <name evidence="6" type="ORF">SSGG_05657</name>
</gene>
<dbReference type="InterPro" id="IPR000157">
    <property type="entry name" value="TIR_dom"/>
</dbReference>
<evidence type="ECO:0000313" key="7">
    <source>
        <dbReference type="Proteomes" id="UP000003986"/>
    </source>
</evidence>
<dbReference type="InterPro" id="IPR015943">
    <property type="entry name" value="WD40/YVTN_repeat-like_dom_sf"/>
</dbReference>
<protein>
    <submittedName>
        <fullName evidence="6">WD-40 repeat protein</fullName>
    </submittedName>
</protein>
<dbReference type="InterPro" id="IPR035897">
    <property type="entry name" value="Toll_tir_struct_dom_sf"/>
</dbReference>
<keyword evidence="4" id="KW-1133">Transmembrane helix</keyword>
<dbReference type="Gene3D" id="3.40.50.10140">
    <property type="entry name" value="Toll/interleukin-1 receptor homology (TIR) domain"/>
    <property type="match status" value="1"/>
</dbReference>
<sequence length="953" mass="101701">MSEHLRRILRRGADGTPPGEPGAYDAFISYSHAWDKDVAKAFQNALQGFDRPWYRPRSLKLFRDETNLAASPHLWQEIEQGLTRSRWLVVMASPLSAASPWVRQEIRWWLTHRSVDTLLIGWTDGTLLWDPERAGFDWSRTDALPEQEMERAFGAEPRWVDLRWLRGPEQASAADPRLIECIAEFVAPLTGRSKDELIGDHVRRHRQTRRLVRATLATLTVLVLLAVAGGVTAYTQRNAARAQTLVAQSRQLVAEASSIRDAQPDLARQLIVQAYRLAPTAEAVGALVDSHAMPRVVHGRGAVRATAYSSRGLLAVADDDGLRLFDPARGTQPVFTESGKREATAVAFSPDGKRLALGGPDGTVRLLDVTDGGRPEALAETSAVGNRGEISVLVLTSGGRLFAMTWKTGAVLDVSDPARPRPLGPLPSYPVAASPDGDLIVTEERDAGAGYLGHLRLWSVSGSGRPRPVAKFASPPVDLSEASQRVVFSPSGPLLAVADEESRVRLWDVADPARPVARADLHTQSRFGIYSVAFSPDATTLATGDSDGTVALWDVSDPLRPRSGALLSGHAKAVAGLSFGPDGHTVASADGYDTLFDNGKGARTVRLWAVSGSARTSAFTALPAEGTFPPVFGPDSRLLAAGGEPTTVWRVDGTGAPRLLSTVQTVNPGGQAAVFGADGRTLVSGVPLKTWDMTDPAHPRSLTGGAARTVGAKSLAVDPVLPLAAARGGPGERAQVWDIGDPARPTLLGTLDSAGDGGQDLAFSADGTLLAAPTRTGGVRLWRVARHAPPEPAGDLPAVKGTRALAFGPRGRTLLVGDETGTISTWDVSRPGRPVRQGVSARHTAAITGLAFHPGGELMATAGQDGRIRLWDVRNMSRPVEITALSDGGLYPHATVGFSPDGRLLAIGDSRGVRLWTVDRTGILRRLCAESPRITPDRWAQYLPDRPYDPPCS</sequence>
<keyword evidence="4" id="KW-0812">Transmembrane</keyword>
<keyword evidence="4" id="KW-0472">Membrane</keyword>
<dbReference type="InterPro" id="IPR019775">
    <property type="entry name" value="WD40_repeat_CS"/>
</dbReference>